<dbReference type="SUPFAM" id="SSF53098">
    <property type="entry name" value="Ribonuclease H-like"/>
    <property type="match status" value="1"/>
</dbReference>
<dbReference type="PROSITE" id="PS50994">
    <property type="entry name" value="INTEGRASE"/>
    <property type="match status" value="1"/>
</dbReference>
<dbReference type="GO" id="GO:0003676">
    <property type="term" value="F:nucleic acid binding"/>
    <property type="evidence" value="ECO:0007669"/>
    <property type="project" value="InterPro"/>
</dbReference>
<name>A0A1N6XBX5_9FLAO</name>
<dbReference type="RefSeq" id="WP_076548995.1">
    <property type="nucleotide sequence ID" value="NZ_FTMA01000005.1"/>
</dbReference>
<dbReference type="GO" id="GO:0015074">
    <property type="term" value="P:DNA integration"/>
    <property type="evidence" value="ECO:0007669"/>
    <property type="project" value="InterPro"/>
</dbReference>
<comment type="similarity">
    <text evidence="1">Belongs to the transposase IS21/IS408/IS1162 family.</text>
</comment>
<dbReference type="Pfam" id="PF22483">
    <property type="entry name" value="Mu-transpos_C_2"/>
    <property type="match status" value="1"/>
</dbReference>
<evidence type="ECO:0000259" key="2">
    <source>
        <dbReference type="PROSITE" id="PS50994"/>
    </source>
</evidence>
<dbReference type="InterPro" id="IPR012337">
    <property type="entry name" value="RNaseH-like_sf"/>
</dbReference>
<evidence type="ECO:0000313" key="3">
    <source>
        <dbReference type="EMBL" id="SIQ99777.1"/>
    </source>
</evidence>
<dbReference type="InterPro" id="IPR036388">
    <property type="entry name" value="WH-like_DNA-bd_sf"/>
</dbReference>
<evidence type="ECO:0000256" key="1">
    <source>
        <dbReference type="ARBA" id="ARBA00009277"/>
    </source>
</evidence>
<dbReference type="OrthoDB" id="3193769at2"/>
<organism evidence="3 4">
    <name type="scientific">Maribacter ulvicola</name>
    <dbReference type="NCBI Taxonomy" id="228959"/>
    <lineage>
        <taxon>Bacteria</taxon>
        <taxon>Pseudomonadati</taxon>
        <taxon>Bacteroidota</taxon>
        <taxon>Flavobacteriia</taxon>
        <taxon>Flavobacteriales</taxon>
        <taxon>Flavobacteriaceae</taxon>
        <taxon>Maribacter</taxon>
    </lineage>
</organism>
<dbReference type="NCBIfam" id="NF033546">
    <property type="entry name" value="transpos_IS21"/>
    <property type="match status" value="1"/>
</dbReference>
<evidence type="ECO:0000313" key="4">
    <source>
        <dbReference type="Proteomes" id="UP000186953"/>
    </source>
</evidence>
<dbReference type="InterPro" id="IPR036397">
    <property type="entry name" value="RNaseH_sf"/>
</dbReference>
<dbReference type="Gene3D" id="1.10.10.10">
    <property type="entry name" value="Winged helix-like DNA-binding domain superfamily/Winged helix DNA-binding domain"/>
    <property type="match status" value="1"/>
</dbReference>
<protein>
    <submittedName>
        <fullName evidence="3">Transposase</fullName>
    </submittedName>
</protein>
<dbReference type="AlphaFoldDB" id="A0A1N6XBX5"/>
<gene>
    <name evidence="3" type="ORF">SAMN05421797_10563</name>
</gene>
<dbReference type="InterPro" id="IPR054353">
    <property type="entry name" value="IstA-like_C"/>
</dbReference>
<keyword evidence="4" id="KW-1185">Reference proteome</keyword>
<dbReference type="PANTHER" id="PTHR35004">
    <property type="entry name" value="TRANSPOSASE RV3428C-RELATED"/>
    <property type="match status" value="1"/>
</dbReference>
<dbReference type="Pfam" id="PF00665">
    <property type="entry name" value="rve"/>
    <property type="match status" value="1"/>
</dbReference>
<dbReference type="InterPro" id="IPR001584">
    <property type="entry name" value="Integrase_cat-core"/>
</dbReference>
<accession>A0A1N6XBX5</accession>
<dbReference type="Proteomes" id="UP000186953">
    <property type="component" value="Unassembled WGS sequence"/>
</dbReference>
<reference evidence="4" key="1">
    <citation type="submission" date="2017-01" db="EMBL/GenBank/DDBJ databases">
        <authorList>
            <person name="Varghese N."/>
            <person name="Submissions S."/>
        </authorList>
    </citation>
    <scope>NUCLEOTIDE SEQUENCE [LARGE SCALE GENOMIC DNA]</scope>
    <source>
        <strain evidence="4">DSM 15366</strain>
    </source>
</reference>
<sequence length="517" mass="61199">MANTQIEMRKVKRIFKLYSAGVSKRQISKQLGLSRNTVTKYIAFFKRYELTVYTVYEVSEMTLEELHKLFKSDQKPKSHQLLTLEKYFPYFDKELRKTGVTKQLLWQEYYTKHPEGFKLSQFRYWYREWCKDVSPVMHFTHKAGDKLFIDYTGKKLHIVDKHTGEIQNLEVFVCVLGSSQYTYVEARESQKKEDFISCVENALWYYGGVPEALVPDNLRAAVTKSSRYEPKVNETFADFAEHYETAVLPTRAYKPRDKAIVENAVRIIYTRVFAPLRNQTFHTQKDINKAILELLDVHNKMSFRGREYSRYSLFKEIESIELKPLPVKRYEIKSYAKATVHKNSHIYLSKDKHYYSVPYQHIGKHVKVIFSNSLVEVFHKEERLTVHTRQRKKYGYTTLKEHMPSHHQFVSEWNSEKFIAWASIIGSHCRAYIMVILDKKQHPEQSYKSCLGILHLAKKAGNERLNNACKRALGYQAYNYNMVNRILQKGWDKLDENPEENIEIPNHDNIRGGHYYK</sequence>
<proteinExistence type="inferred from homology"/>
<dbReference type="EMBL" id="FTMA01000005">
    <property type="protein sequence ID" value="SIQ99777.1"/>
    <property type="molecule type" value="Genomic_DNA"/>
</dbReference>
<dbReference type="Gene3D" id="3.30.420.10">
    <property type="entry name" value="Ribonuclease H-like superfamily/Ribonuclease H"/>
    <property type="match status" value="1"/>
</dbReference>
<feature type="domain" description="Integrase catalytic" evidence="2">
    <location>
        <begin position="131"/>
        <end position="334"/>
    </location>
</feature>
<dbReference type="STRING" id="228959.SAMN05421797_10563"/>
<dbReference type="PANTHER" id="PTHR35004:SF8">
    <property type="entry name" value="TRANSPOSASE RV3428C-RELATED"/>
    <property type="match status" value="1"/>
</dbReference>